<dbReference type="InterPro" id="IPR019613">
    <property type="entry name" value="DUF4198"/>
</dbReference>
<evidence type="ECO:0000313" key="2">
    <source>
        <dbReference type="EMBL" id="EKE77105.1"/>
    </source>
</evidence>
<dbReference type="AlphaFoldDB" id="K2KIN5"/>
<protein>
    <recommendedName>
        <fullName evidence="4">DUF4198 domain-containing protein</fullName>
    </recommendedName>
</protein>
<proteinExistence type="predicted"/>
<name>K2KIN5_9GAMM</name>
<dbReference type="Proteomes" id="UP000006755">
    <property type="component" value="Unassembled WGS sequence"/>
</dbReference>
<evidence type="ECO:0000256" key="1">
    <source>
        <dbReference type="SAM" id="SignalP"/>
    </source>
</evidence>
<accession>K2KIN5</accession>
<feature type="chain" id="PRO_5003859970" description="DUF4198 domain-containing protein" evidence="1">
    <location>
        <begin position="20"/>
        <end position="265"/>
    </location>
</feature>
<dbReference type="STRING" id="745411.B3C1_02830"/>
<keyword evidence="3" id="KW-1185">Reference proteome</keyword>
<dbReference type="OrthoDB" id="5943at2"/>
<dbReference type="RefSeq" id="WP_008482775.1">
    <property type="nucleotide sequence ID" value="NZ_AMRI01000003.1"/>
</dbReference>
<keyword evidence="1" id="KW-0732">Signal</keyword>
<organism evidence="2 3">
    <name type="scientific">Gallaecimonas xiamenensis 3-C-1</name>
    <dbReference type="NCBI Taxonomy" id="745411"/>
    <lineage>
        <taxon>Bacteria</taxon>
        <taxon>Pseudomonadati</taxon>
        <taxon>Pseudomonadota</taxon>
        <taxon>Gammaproteobacteria</taxon>
        <taxon>Enterobacterales</taxon>
        <taxon>Gallaecimonadaceae</taxon>
        <taxon>Gallaecimonas</taxon>
    </lineage>
</organism>
<dbReference type="eggNOG" id="COG5266">
    <property type="taxonomic scope" value="Bacteria"/>
</dbReference>
<comment type="caution">
    <text evidence="2">The sequence shown here is derived from an EMBL/GenBank/DDBJ whole genome shotgun (WGS) entry which is preliminary data.</text>
</comment>
<dbReference type="Pfam" id="PF10670">
    <property type="entry name" value="DUF4198"/>
    <property type="match status" value="1"/>
</dbReference>
<sequence>MKLRHLIASLALVSATASAHTIWVQPSQYTLSSNNTWIEVEVSAGNMTFVVDKPVSANNLKLFGPDGKARDIASRHQGKRQSLAEALLKEDGTYRLELSGAPRYMTFYKEKGEQKRLFADKVAAKGQLPKDATEVRSLMVNGKSLAFVTVNGPSDAALATTGHGLEVTLGTHPADLVEKEPVTFTFTLDGKPAKGLEVTMSRGGELYRNEPGRQHLTTNDQGQLTLTPAVAGRYLLETGLASQADGVKADQRRDNLTLTFEVGLQ</sequence>
<evidence type="ECO:0008006" key="4">
    <source>
        <dbReference type="Google" id="ProtNLM"/>
    </source>
</evidence>
<feature type="signal peptide" evidence="1">
    <location>
        <begin position="1"/>
        <end position="19"/>
    </location>
</feature>
<gene>
    <name evidence="2" type="ORF">B3C1_02830</name>
</gene>
<evidence type="ECO:0000313" key="3">
    <source>
        <dbReference type="Proteomes" id="UP000006755"/>
    </source>
</evidence>
<dbReference type="EMBL" id="AMRI01000003">
    <property type="protein sequence ID" value="EKE77105.1"/>
    <property type="molecule type" value="Genomic_DNA"/>
</dbReference>
<reference evidence="2 3" key="1">
    <citation type="journal article" date="2012" name="J. Bacteriol.">
        <title>Genome Sequence of Gallaecimonas xiamenensis Type Strain 3-C-1.</title>
        <authorList>
            <person name="Lai Q."/>
            <person name="Wang L."/>
            <person name="Wang W."/>
            <person name="Shao Z."/>
        </authorList>
    </citation>
    <scope>NUCLEOTIDE SEQUENCE [LARGE SCALE GENOMIC DNA]</scope>
    <source>
        <strain evidence="2 3">3-C-1</strain>
    </source>
</reference>